<feature type="transmembrane region" description="Helical" evidence="5">
    <location>
        <begin position="378"/>
        <end position="398"/>
    </location>
</feature>
<keyword evidence="4 5" id="KW-0472">Membrane</keyword>
<evidence type="ECO:0000256" key="4">
    <source>
        <dbReference type="ARBA" id="ARBA00023136"/>
    </source>
</evidence>
<feature type="transmembrane region" description="Helical" evidence="5">
    <location>
        <begin position="183"/>
        <end position="203"/>
    </location>
</feature>
<gene>
    <name evidence="6" type="ORF">H9846_10300</name>
</gene>
<sequence length="429" mass="44673">MQALQHTLRSAGRYLLVCAKWVALAVLAGCLTGPLGGAFGLALNGANTLREAHSWLLYLLPLGGLAITFLYRRFDPDGGGSTNQVFAAVRQRRVLTLRTAPLIFVSTVVTHLLGGSSGREGAALLLGGSVSGQLGQRLLRLGREDCRLLTMCGMAGAFSAIFGTPLAAAVFTLEVVNVGSMHYAALLPCLVSALTGVWISRQMGLAPTAFALQAAADADPLTLLRVLALGALAAGLSILFCQLLHAAPKLYARCLPNAYLRAAAGGVLIIALTKLLGTTDYNGAGGAVIAAAIAGQALPWAFALKMLFTALTLGAGYKGGEIVPIFFTGATFGCAVAPLLGLPAPLGAALGMVALFCGCTNSPLASICLGLEVFGGQCLPLFALACATSYMLSSYFSLYHEQHFLHSKLHIRDMRCRDGHWAEEPPAED</sequence>
<keyword evidence="3 5" id="KW-1133">Transmembrane helix</keyword>
<feature type="transmembrane region" description="Helical" evidence="5">
    <location>
        <begin position="21"/>
        <end position="43"/>
    </location>
</feature>
<name>A0A9D2BVN2_9FIRM</name>
<reference evidence="6" key="2">
    <citation type="submission" date="2021-04" db="EMBL/GenBank/DDBJ databases">
        <authorList>
            <person name="Gilroy R."/>
        </authorList>
    </citation>
    <scope>NUCLEOTIDE SEQUENCE</scope>
    <source>
        <strain evidence="6">ChiHecec2B26-7398</strain>
    </source>
</reference>
<reference evidence="6" key="1">
    <citation type="journal article" date="2021" name="PeerJ">
        <title>Extensive microbial diversity within the chicken gut microbiome revealed by metagenomics and culture.</title>
        <authorList>
            <person name="Gilroy R."/>
            <person name="Ravi A."/>
            <person name="Getino M."/>
            <person name="Pursley I."/>
            <person name="Horton D.L."/>
            <person name="Alikhan N.F."/>
            <person name="Baker D."/>
            <person name="Gharbi K."/>
            <person name="Hall N."/>
            <person name="Watson M."/>
            <person name="Adriaenssens E.M."/>
            <person name="Foster-Nyarko E."/>
            <person name="Jarju S."/>
            <person name="Secka A."/>
            <person name="Antonio M."/>
            <person name="Oren A."/>
            <person name="Chaudhuri R.R."/>
            <person name="La Ragione R."/>
            <person name="Hildebrand F."/>
            <person name="Pallen M.J."/>
        </authorList>
    </citation>
    <scope>NUCLEOTIDE SEQUENCE</scope>
    <source>
        <strain evidence="6">ChiHecec2B26-7398</strain>
    </source>
</reference>
<dbReference type="Pfam" id="PF00654">
    <property type="entry name" value="Voltage_CLC"/>
    <property type="match status" value="1"/>
</dbReference>
<evidence type="ECO:0000256" key="3">
    <source>
        <dbReference type="ARBA" id="ARBA00022989"/>
    </source>
</evidence>
<feature type="transmembrane region" description="Helical" evidence="5">
    <location>
        <begin position="348"/>
        <end position="371"/>
    </location>
</feature>
<dbReference type="PANTHER" id="PTHR43427">
    <property type="entry name" value="CHLORIDE CHANNEL PROTEIN CLC-E"/>
    <property type="match status" value="1"/>
</dbReference>
<dbReference type="PANTHER" id="PTHR43427:SF12">
    <property type="entry name" value="CHLORIDE TRANSPORTER"/>
    <property type="match status" value="1"/>
</dbReference>
<accession>A0A9D2BVN2</accession>
<dbReference type="InterPro" id="IPR014743">
    <property type="entry name" value="Cl-channel_core"/>
</dbReference>
<organism evidence="6 7">
    <name type="scientific">Candidatus Gemmiger excrementipullorum</name>
    <dbReference type="NCBI Taxonomy" id="2838610"/>
    <lineage>
        <taxon>Bacteria</taxon>
        <taxon>Bacillati</taxon>
        <taxon>Bacillota</taxon>
        <taxon>Clostridia</taxon>
        <taxon>Eubacteriales</taxon>
        <taxon>Gemmiger</taxon>
    </lineage>
</organism>
<dbReference type="EMBL" id="DXEI01000155">
    <property type="protein sequence ID" value="HIX95828.1"/>
    <property type="molecule type" value="Genomic_DNA"/>
</dbReference>
<feature type="transmembrane region" description="Helical" evidence="5">
    <location>
        <begin position="55"/>
        <end position="74"/>
    </location>
</feature>
<feature type="transmembrane region" description="Helical" evidence="5">
    <location>
        <begin position="95"/>
        <end position="114"/>
    </location>
</feature>
<proteinExistence type="predicted"/>
<evidence type="ECO:0000256" key="5">
    <source>
        <dbReference type="SAM" id="Phobius"/>
    </source>
</evidence>
<dbReference type="Proteomes" id="UP000886751">
    <property type="component" value="Unassembled WGS sequence"/>
</dbReference>
<feature type="transmembrane region" description="Helical" evidence="5">
    <location>
        <begin position="258"/>
        <end position="277"/>
    </location>
</feature>
<feature type="transmembrane region" description="Helical" evidence="5">
    <location>
        <begin position="223"/>
        <end position="246"/>
    </location>
</feature>
<feature type="transmembrane region" description="Helical" evidence="5">
    <location>
        <begin position="148"/>
        <end position="171"/>
    </location>
</feature>
<keyword evidence="2 5" id="KW-0812">Transmembrane</keyword>
<evidence type="ECO:0000313" key="6">
    <source>
        <dbReference type="EMBL" id="HIX95828.1"/>
    </source>
</evidence>
<dbReference type="InterPro" id="IPR050368">
    <property type="entry name" value="ClC-type_chloride_channel"/>
</dbReference>
<comment type="subcellular location">
    <subcellularLocation>
        <location evidence="1">Membrane</location>
        <topology evidence="1">Multi-pass membrane protein</topology>
    </subcellularLocation>
</comment>
<evidence type="ECO:0000313" key="7">
    <source>
        <dbReference type="Proteomes" id="UP000886751"/>
    </source>
</evidence>
<dbReference type="InterPro" id="IPR001807">
    <property type="entry name" value="ClC"/>
</dbReference>
<evidence type="ECO:0000256" key="1">
    <source>
        <dbReference type="ARBA" id="ARBA00004141"/>
    </source>
</evidence>
<comment type="caution">
    <text evidence="6">The sequence shown here is derived from an EMBL/GenBank/DDBJ whole genome shotgun (WGS) entry which is preliminary data.</text>
</comment>
<feature type="transmembrane region" description="Helical" evidence="5">
    <location>
        <begin position="283"/>
        <end position="302"/>
    </location>
</feature>
<dbReference type="GO" id="GO:0016020">
    <property type="term" value="C:membrane"/>
    <property type="evidence" value="ECO:0007669"/>
    <property type="project" value="UniProtKB-SubCell"/>
</dbReference>
<dbReference type="AlphaFoldDB" id="A0A9D2BVN2"/>
<dbReference type="SUPFAM" id="SSF81340">
    <property type="entry name" value="Clc chloride channel"/>
    <property type="match status" value="1"/>
</dbReference>
<protein>
    <submittedName>
        <fullName evidence="6">Chloride channel protein</fullName>
    </submittedName>
</protein>
<dbReference type="Gene3D" id="1.10.3080.10">
    <property type="entry name" value="Clc chloride channel"/>
    <property type="match status" value="1"/>
</dbReference>
<evidence type="ECO:0000256" key="2">
    <source>
        <dbReference type="ARBA" id="ARBA00022692"/>
    </source>
</evidence>
<feature type="transmembrane region" description="Helical" evidence="5">
    <location>
        <begin position="322"/>
        <end position="342"/>
    </location>
</feature>
<dbReference type="GO" id="GO:0015108">
    <property type="term" value="F:chloride transmembrane transporter activity"/>
    <property type="evidence" value="ECO:0007669"/>
    <property type="project" value="InterPro"/>
</dbReference>